<dbReference type="AlphaFoldDB" id="A0A6L6PRH3"/>
<keyword evidence="2" id="KW-1185">Reference proteome</keyword>
<dbReference type="EMBL" id="WNKY01000051">
    <property type="protein sequence ID" value="MTV41237.1"/>
    <property type="molecule type" value="Genomic_DNA"/>
</dbReference>
<protein>
    <submittedName>
        <fullName evidence="1">Uncharacterized protein</fullName>
    </submittedName>
</protein>
<reference evidence="1 2" key="1">
    <citation type="submission" date="2019-11" db="EMBL/GenBank/DDBJ databases">
        <title>Type strains purchased from KCTC, JCM and DSMZ.</title>
        <authorList>
            <person name="Lu H."/>
        </authorList>
    </citation>
    <scope>NUCLEOTIDE SEQUENCE [LARGE SCALE GENOMIC DNA]</scope>
    <source>
        <strain evidence="1 2">KCTC 22382</strain>
    </source>
</reference>
<sequence length="144" mass="14989">MAGIHLASHVSSPCQVDWSSNLTQIVCMGVPRDMLAGSVSGIDRLTGGAFGKASGLMPLVRDYAAGLLLSVPDLDDSTAGRVAGNLADLVSAWLADVLSRGTLDLSEPMASHFPVTGSPAWAARMGVPRISPNAKGRIRFMCPQ</sequence>
<gene>
    <name evidence="1" type="ORF">GM676_27105</name>
</gene>
<proteinExistence type="predicted"/>
<comment type="caution">
    <text evidence="1">The sequence shown here is derived from an EMBL/GenBank/DDBJ whole genome shotgun (WGS) entry which is preliminary data.</text>
</comment>
<evidence type="ECO:0000313" key="2">
    <source>
        <dbReference type="Proteomes" id="UP000475582"/>
    </source>
</evidence>
<dbReference type="RefSeq" id="WP_155467336.1">
    <property type="nucleotide sequence ID" value="NZ_WNKY01000051.1"/>
</dbReference>
<name>A0A6L6PRH3_9BURK</name>
<dbReference type="Proteomes" id="UP000475582">
    <property type="component" value="Unassembled WGS sequence"/>
</dbReference>
<accession>A0A6L6PRH3</accession>
<organism evidence="1 2">
    <name type="scientific">Duganella radicis</name>
    <dbReference type="NCBI Taxonomy" id="551988"/>
    <lineage>
        <taxon>Bacteria</taxon>
        <taxon>Pseudomonadati</taxon>
        <taxon>Pseudomonadota</taxon>
        <taxon>Betaproteobacteria</taxon>
        <taxon>Burkholderiales</taxon>
        <taxon>Oxalobacteraceae</taxon>
        <taxon>Telluria group</taxon>
        <taxon>Duganella</taxon>
    </lineage>
</organism>
<evidence type="ECO:0000313" key="1">
    <source>
        <dbReference type="EMBL" id="MTV41237.1"/>
    </source>
</evidence>